<dbReference type="EMBL" id="BTPU01000029">
    <property type="protein sequence ID" value="GMQ62773.1"/>
    <property type="molecule type" value="Genomic_DNA"/>
</dbReference>
<proteinExistence type="predicted"/>
<comment type="caution">
    <text evidence="1">The sequence shown here is derived from an EMBL/GenBank/DDBJ whole genome shotgun (WGS) entry which is preliminary data.</text>
</comment>
<evidence type="ECO:0000313" key="2">
    <source>
        <dbReference type="Proteomes" id="UP001374599"/>
    </source>
</evidence>
<gene>
    <name evidence="1" type="ORF">AN2V17_20050</name>
</gene>
<evidence type="ECO:0000313" key="1">
    <source>
        <dbReference type="EMBL" id="GMQ62773.1"/>
    </source>
</evidence>
<reference evidence="1" key="1">
    <citation type="submission" date="2023-09" db="EMBL/GenBank/DDBJ databases">
        <title>Vallitalea sediminicola and Vallitalea maricola sp. nov., anaerobic bacteria isolated from marine sediment.</title>
        <authorList>
            <person name="Hirano S."/>
            <person name="Maeda A."/>
            <person name="Terahara T."/>
            <person name="Mori K."/>
            <person name="Hamada M."/>
            <person name="Matsumoto R."/>
            <person name="Kobayashi T."/>
        </authorList>
    </citation>
    <scope>NUCLEOTIDE SEQUENCE</scope>
    <source>
        <strain evidence="1">AN17-2</strain>
    </source>
</reference>
<accession>A0ACB5ULI4</accession>
<dbReference type="Proteomes" id="UP001374599">
    <property type="component" value="Unassembled WGS sequence"/>
</dbReference>
<organism evidence="1 2">
    <name type="scientific">Vallitalea maricola</name>
    <dbReference type="NCBI Taxonomy" id="3074433"/>
    <lineage>
        <taxon>Bacteria</taxon>
        <taxon>Bacillati</taxon>
        <taxon>Bacillota</taxon>
        <taxon>Clostridia</taxon>
        <taxon>Lachnospirales</taxon>
        <taxon>Vallitaleaceae</taxon>
        <taxon>Vallitalea</taxon>
    </lineage>
</organism>
<keyword evidence="2" id="KW-1185">Reference proteome</keyword>
<protein>
    <submittedName>
        <fullName evidence="1">Chemotaxis protein CheA</fullName>
    </submittedName>
</protein>
<sequence>MDISQYLEIFIEESKEHLQSLNESLLELEKNTDNVELINEVFRVAHTLKGMAATMGYKRMQKLTHDMENVLSEIRNGSIKVEANLLDVLFQCLDALEQYVDLIVESGSEGDNDNQNIIDKLNMILNNEIHESDTTNNTESTNDTSVKEESLSDSEKRKHLNINFTDFEKNAISKAYEEDFKVYGITIYISESCVLKSARAFIVFRTLEKLGQVIKSYPAVQDIEDEKFDTNFSTFIVTKEDSSNIIKELSSIAEVTEVLTDEVNIPEQKQEVVDQQTNVAGNDKKTNKEKNTSNKTNLSKPKTNRTVRVDIERLDTLMNLVSELIIIKNGLETIELKNTSQNFNEQIEYLERITTNLHDAVMKVRMVPIERVFNRFPRLIRDLSRKLNKKIELHMSGEETELDRTVIDEIGDPLVHLLRNAGDHGLETPDVRVKAGKDPVGNIDLRAYQDGNNVIIEVNDDGNGIDVNKIKNKAISNGVLSAEQADSMNDQEIIELLFRPSFSTAEKISDVSGRGVGLDVVKTKIEALGGDIEVKTELNKGSKFIIRLPLTLAIIQALMVNLGEEKYAIPLNTIQNIEDVLISDIKYIQNQEVINLRGHVIPIIRLHDKLDIPSVDAEKDSLTVVIVNKGEKQAGIVVDSLIGQQEIVIKTLGKYLTNIKLIAGATILGDGEVALILDVNSLV</sequence>
<name>A0ACB5ULI4_9FIRM</name>